<dbReference type="PANTHER" id="PTHR37984:SF5">
    <property type="entry name" value="PROTEIN NYNRIN-LIKE"/>
    <property type="match status" value="1"/>
</dbReference>
<evidence type="ECO:0000313" key="7">
    <source>
        <dbReference type="Proteomes" id="UP001140091"/>
    </source>
</evidence>
<feature type="compositionally biased region" description="Basic and acidic residues" evidence="4">
    <location>
        <begin position="638"/>
        <end position="649"/>
    </location>
</feature>
<dbReference type="InterPro" id="IPR041577">
    <property type="entry name" value="RT_RNaseH_2"/>
</dbReference>
<dbReference type="Proteomes" id="UP001140091">
    <property type="component" value="Unassembled WGS sequence"/>
</dbReference>
<dbReference type="Pfam" id="PF17921">
    <property type="entry name" value="Integrase_H2C2"/>
    <property type="match status" value="1"/>
</dbReference>
<feature type="domain" description="Integrase catalytic" evidence="5">
    <location>
        <begin position="873"/>
        <end position="1040"/>
    </location>
</feature>
<dbReference type="Pfam" id="PF17919">
    <property type="entry name" value="RT_RNaseH_2"/>
    <property type="match status" value="1"/>
</dbReference>
<organism evidence="6 7">
    <name type="scientific">Candolleomyces eurysporus</name>
    <dbReference type="NCBI Taxonomy" id="2828524"/>
    <lineage>
        <taxon>Eukaryota</taxon>
        <taxon>Fungi</taxon>
        <taxon>Dikarya</taxon>
        <taxon>Basidiomycota</taxon>
        <taxon>Agaricomycotina</taxon>
        <taxon>Agaricomycetes</taxon>
        <taxon>Agaricomycetidae</taxon>
        <taxon>Agaricales</taxon>
        <taxon>Agaricineae</taxon>
        <taxon>Psathyrellaceae</taxon>
        <taxon>Candolleomyces</taxon>
    </lineage>
</organism>
<dbReference type="InterPro" id="IPR001584">
    <property type="entry name" value="Integrase_cat-core"/>
</dbReference>
<dbReference type="FunFam" id="1.10.340.70:FF:000001">
    <property type="entry name" value="Retrovirus-related Pol polyprotein from transposon gypsy-like Protein"/>
    <property type="match status" value="1"/>
</dbReference>
<feature type="region of interest" description="Disordered" evidence="4">
    <location>
        <begin position="22"/>
        <end position="64"/>
    </location>
</feature>
<dbReference type="InterPro" id="IPR043502">
    <property type="entry name" value="DNA/RNA_pol_sf"/>
</dbReference>
<dbReference type="InterPro" id="IPR041588">
    <property type="entry name" value="Integrase_H2C2"/>
</dbReference>
<dbReference type="Gene3D" id="3.30.70.270">
    <property type="match status" value="2"/>
</dbReference>
<evidence type="ECO:0000313" key="6">
    <source>
        <dbReference type="EMBL" id="KAJ2925483.1"/>
    </source>
</evidence>
<dbReference type="OrthoDB" id="5599163at2759"/>
<accession>A0A9W8J409</accession>
<feature type="coiled-coil region" evidence="3">
    <location>
        <begin position="1065"/>
        <end position="1092"/>
    </location>
</feature>
<keyword evidence="2" id="KW-0511">Multifunctional enzyme</keyword>
<protein>
    <recommendedName>
        <fullName evidence="5">Integrase catalytic domain-containing protein</fullName>
    </recommendedName>
</protein>
<feature type="region of interest" description="Disordered" evidence="4">
    <location>
        <begin position="625"/>
        <end position="662"/>
    </location>
</feature>
<dbReference type="GO" id="GO:0003824">
    <property type="term" value="F:catalytic activity"/>
    <property type="evidence" value="ECO:0007669"/>
    <property type="project" value="UniProtKB-KW"/>
</dbReference>
<dbReference type="GO" id="GO:0005634">
    <property type="term" value="C:nucleus"/>
    <property type="evidence" value="ECO:0007669"/>
    <property type="project" value="UniProtKB-ARBA"/>
</dbReference>
<dbReference type="InterPro" id="IPR036397">
    <property type="entry name" value="RNaseH_sf"/>
</dbReference>
<keyword evidence="7" id="KW-1185">Reference proteome</keyword>
<dbReference type="AlphaFoldDB" id="A0A9W8J409"/>
<evidence type="ECO:0000256" key="4">
    <source>
        <dbReference type="SAM" id="MobiDB-lite"/>
    </source>
</evidence>
<proteinExistence type="predicted"/>
<name>A0A9W8J409_9AGAR</name>
<evidence type="ECO:0000259" key="5">
    <source>
        <dbReference type="PROSITE" id="PS50994"/>
    </source>
</evidence>
<dbReference type="SUPFAM" id="SSF53098">
    <property type="entry name" value="Ribonuclease H-like"/>
    <property type="match status" value="1"/>
</dbReference>
<dbReference type="InterPro" id="IPR012337">
    <property type="entry name" value="RNaseH-like_sf"/>
</dbReference>
<dbReference type="Gene3D" id="3.30.420.10">
    <property type="entry name" value="Ribonuclease H-like superfamily/Ribonuclease H"/>
    <property type="match status" value="1"/>
</dbReference>
<reference evidence="6" key="1">
    <citation type="submission" date="2022-06" db="EMBL/GenBank/DDBJ databases">
        <title>Genome Sequence of Candolleomyces eurysporus.</title>
        <authorList>
            <person name="Buettner E."/>
        </authorList>
    </citation>
    <scope>NUCLEOTIDE SEQUENCE</scope>
    <source>
        <strain evidence="6">VTCC 930004</strain>
    </source>
</reference>
<feature type="non-terminal residue" evidence="6">
    <location>
        <position position="1217"/>
    </location>
</feature>
<sequence>MEHKPETEDEKLASARFQNFLQTARNPVQKGSEAKATFQQETDVPSAVPEGSSQDKKTKAKMQGVSTGTKYEKVADKVKPVLGNLDEKFRIVREIKGDPLADMPKLPTHPPDFVPTGRYTEERKIAMDKLHKGTFLWPEERKLLHHFVGVHNEAFAWDDTERGSFKSEYFPPIVIPTVAHVPWVLKNRPVPPGLYDRICSLIKQKIDAGVYEPSNSSYRSRWFCVLKKDGESLRIVHSLEPLNKVTIAHSGVPPATEDLAAKFAGRACGGCLDLYVGYDERLLAPESRDLTTFQTPFGAMRLVTLPMGWTNSVPIFHDDVTYILQEEIPEVTWPFVDDVPIGGPRTRYQSKDGIYETIPENPGIRRFVWEHFQNVNRVVQRMKYCGGTFSGKKSIICAEEFVVVGHLCTFEGRKPLPDRVSVIERWGPCHSVSDVRSFLGTVGTFRIFIQNYAKRAEPIQKLTRKEAPFKWGEEQEIAMEDLKKAVREAPCLRSLDYDIDTEIKLSVDTSYIAIGWYISQEDADIANKWWYARFGSTLLSPREARYSQPKRELFGLMRALDENKYWLIGCRRLVVETDAQYIKGMLNHPEEGPNATINRWIEAILMYHFELRHVAGKTFAADGLSRRVKQPGDPDSEPWDHSHEDHDGLKGYAQPNEEDPEPLDFEEFKRGIDTRGGYMLVETKSSVEPLDERMRLETEVEALTFMDRQVHGNTAVQKQLVNVEVLPNSELKDDPEAEMEYDEERRTGWAKKFDDRLPKIKRWLQGPLSRPEGIDPKDFGKWVRECSHFFEKDDKLYRRQGKFPQIVVQKQHRMYMMRAAHDSLGHRGAWATTQFLTKRFWWPDLEGDVAWYCKTCHVCQLRTKMLLKIPPKVTETPSIFQVLHADVMHMTPASNGCKYIVHGRCALTSWAEGKPLREDNGASIGAWLLDIITRWGCMREIVTDNGPSFEKATAWLQKKYGIKGIKISPYNSQANGRVERPHYDIRDMLFKATGGKTHQWFWYFPHVLWADRITARKRFGVSPFFILTGAEPVVPLDIQEATWLVEPPSGPLTTAELIGQRAKALAKHRDLVEEMRKRVDKEKRERVAKYEEDNAATIKDYRFRRGDLVLMRNTAIEKSLNKKMKSRYLGPLVVVSRNKGGAYILAELDGTVLQWPAAAFRVIPYHARKKIDLPPNIHEFVDISSKALGEMRDSSEEGNIEDIAFRGMPDTSRVTSD</sequence>
<dbReference type="PROSITE" id="PS50994">
    <property type="entry name" value="INTEGRASE"/>
    <property type="match status" value="1"/>
</dbReference>
<dbReference type="Gene3D" id="1.10.340.70">
    <property type="match status" value="1"/>
</dbReference>
<comment type="caution">
    <text evidence="6">The sequence shown here is derived from an EMBL/GenBank/DDBJ whole genome shotgun (WGS) entry which is preliminary data.</text>
</comment>
<dbReference type="PANTHER" id="PTHR37984">
    <property type="entry name" value="PROTEIN CBG26694"/>
    <property type="match status" value="1"/>
</dbReference>
<keyword evidence="3" id="KW-0175">Coiled coil</keyword>
<dbReference type="CDD" id="cd01647">
    <property type="entry name" value="RT_LTR"/>
    <property type="match status" value="1"/>
</dbReference>
<dbReference type="Gene3D" id="3.10.10.10">
    <property type="entry name" value="HIV Type 1 Reverse Transcriptase, subunit A, domain 1"/>
    <property type="match status" value="1"/>
</dbReference>
<dbReference type="InterPro" id="IPR043128">
    <property type="entry name" value="Rev_trsase/Diguanyl_cyclase"/>
</dbReference>
<evidence type="ECO:0000256" key="3">
    <source>
        <dbReference type="SAM" id="Coils"/>
    </source>
</evidence>
<dbReference type="SUPFAM" id="SSF56672">
    <property type="entry name" value="DNA/RNA polymerases"/>
    <property type="match status" value="1"/>
</dbReference>
<evidence type="ECO:0000256" key="2">
    <source>
        <dbReference type="ARBA" id="ARBA00023268"/>
    </source>
</evidence>
<dbReference type="GO" id="GO:0015074">
    <property type="term" value="P:DNA integration"/>
    <property type="evidence" value="ECO:0007669"/>
    <property type="project" value="InterPro"/>
</dbReference>
<evidence type="ECO:0000256" key="1">
    <source>
        <dbReference type="ARBA" id="ARBA00022884"/>
    </source>
</evidence>
<dbReference type="EMBL" id="JANBPK010001173">
    <property type="protein sequence ID" value="KAJ2925483.1"/>
    <property type="molecule type" value="Genomic_DNA"/>
</dbReference>
<gene>
    <name evidence="6" type="ORF">H1R20_g11612</name>
</gene>
<dbReference type="GO" id="GO:0003723">
    <property type="term" value="F:RNA binding"/>
    <property type="evidence" value="ECO:0007669"/>
    <property type="project" value="UniProtKB-KW"/>
</dbReference>
<keyword evidence="1" id="KW-0694">RNA-binding</keyword>
<dbReference type="InterPro" id="IPR050951">
    <property type="entry name" value="Retrovirus_Pol_polyprotein"/>
</dbReference>